<sequence>MDRALRERTGGPLKRTLSQHGISQVRGLLAIIFQFPNQGRGSRGGGEERWAFSSSWEGAKERELRVAGGREVGVATGTREGLSMVVGQGDWASGVVQEEKGVAEGWGGEEVAGKESLGNPANDLVDVINKNRTGQRLKQLNTSPGLGCMALQYAEQCNGNCTSNNTLNCHPPEDDFTEVFAPNCGVELPTLGTISGLIVGCQHKYLEPSEAFSHVLVRDKKTLSLLSNKTHSEVGVGMIRTHKGSYWCVLFSSSSHTNSSFVLEALGHGIKQKKGCFSGTSTPCSSGRKKRVHFSAVF</sequence>
<organism evidence="1 2">
    <name type="scientific">Actinidia rufa</name>
    <dbReference type="NCBI Taxonomy" id="165716"/>
    <lineage>
        <taxon>Eukaryota</taxon>
        <taxon>Viridiplantae</taxon>
        <taxon>Streptophyta</taxon>
        <taxon>Embryophyta</taxon>
        <taxon>Tracheophyta</taxon>
        <taxon>Spermatophyta</taxon>
        <taxon>Magnoliopsida</taxon>
        <taxon>eudicotyledons</taxon>
        <taxon>Gunneridae</taxon>
        <taxon>Pentapetalae</taxon>
        <taxon>asterids</taxon>
        <taxon>Ericales</taxon>
        <taxon>Actinidiaceae</taxon>
        <taxon>Actinidia</taxon>
    </lineage>
</organism>
<protein>
    <submittedName>
        <fullName evidence="1">Ferredoxin-like protein</fullName>
    </submittedName>
</protein>
<dbReference type="PANTHER" id="PTHR34537">
    <property type="entry name" value="OS08G0459300 PROTEIN"/>
    <property type="match status" value="1"/>
</dbReference>
<keyword evidence="2" id="KW-1185">Reference proteome</keyword>
<accession>A0A7J0EVF0</accession>
<reference evidence="1 2" key="1">
    <citation type="submission" date="2019-07" db="EMBL/GenBank/DDBJ databases">
        <title>De Novo Assembly of kiwifruit Actinidia rufa.</title>
        <authorList>
            <person name="Sugita-Konishi S."/>
            <person name="Sato K."/>
            <person name="Mori E."/>
            <person name="Abe Y."/>
            <person name="Kisaki G."/>
            <person name="Hamano K."/>
            <person name="Suezawa K."/>
            <person name="Otani M."/>
            <person name="Fukuda T."/>
            <person name="Manabe T."/>
            <person name="Gomi K."/>
            <person name="Tabuchi M."/>
            <person name="Akimitsu K."/>
            <person name="Kataoka I."/>
        </authorList>
    </citation>
    <scope>NUCLEOTIDE SEQUENCE [LARGE SCALE GENOMIC DNA]</scope>
    <source>
        <strain evidence="2">cv. Fuchu</strain>
    </source>
</reference>
<dbReference type="PANTHER" id="PTHR34537:SF2">
    <property type="entry name" value="FERREDOXIN-LIKE PROTEIN"/>
    <property type="match status" value="1"/>
</dbReference>
<name>A0A7J0EVF0_9ERIC</name>
<dbReference type="AlphaFoldDB" id="A0A7J0EVF0"/>
<evidence type="ECO:0000313" key="1">
    <source>
        <dbReference type="EMBL" id="GFY90368.1"/>
    </source>
</evidence>
<comment type="caution">
    <text evidence="1">The sequence shown here is derived from an EMBL/GenBank/DDBJ whole genome shotgun (WGS) entry which is preliminary data.</text>
</comment>
<gene>
    <name evidence="1" type="ORF">Acr_07g0005650</name>
</gene>
<proteinExistence type="predicted"/>
<evidence type="ECO:0000313" key="2">
    <source>
        <dbReference type="Proteomes" id="UP000585474"/>
    </source>
</evidence>
<dbReference type="Proteomes" id="UP000585474">
    <property type="component" value="Unassembled WGS sequence"/>
</dbReference>
<dbReference type="EMBL" id="BJWL01000007">
    <property type="protein sequence ID" value="GFY90368.1"/>
    <property type="molecule type" value="Genomic_DNA"/>
</dbReference>
<dbReference type="OrthoDB" id="742600at2759"/>